<feature type="non-terminal residue" evidence="4">
    <location>
        <position position="1"/>
    </location>
</feature>
<gene>
    <name evidence="4" type="ORF">g.45008</name>
</gene>
<dbReference type="InterPro" id="IPR036055">
    <property type="entry name" value="LDL_receptor-like_sf"/>
</dbReference>
<dbReference type="GO" id="GO:0005886">
    <property type="term" value="C:plasma membrane"/>
    <property type="evidence" value="ECO:0007669"/>
    <property type="project" value="TreeGrafter"/>
</dbReference>
<dbReference type="CDD" id="cd00112">
    <property type="entry name" value="LDLa"/>
    <property type="match status" value="1"/>
</dbReference>
<dbReference type="SMART" id="SM00192">
    <property type="entry name" value="LDLa"/>
    <property type="match status" value="1"/>
</dbReference>
<evidence type="ECO:0000313" key="4">
    <source>
        <dbReference type="EMBL" id="JAS22033.1"/>
    </source>
</evidence>
<dbReference type="PANTHER" id="PTHR47537:SF8">
    <property type="entry name" value="CUB DOMAIN-CONTAINING PROTEIN"/>
    <property type="match status" value="1"/>
</dbReference>
<reference evidence="4" key="1">
    <citation type="submission" date="2015-12" db="EMBL/GenBank/DDBJ databases">
        <title>De novo transcriptome assembly of four potential Pierce s Disease insect vectors from Arizona vineyards.</title>
        <authorList>
            <person name="Tassone E.E."/>
        </authorList>
    </citation>
    <scope>NUCLEOTIDE SEQUENCE</scope>
</reference>
<dbReference type="InterPro" id="IPR002172">
    <property type="entry name" value="LDrepeatLR_classA_rpt"/>
</dbReference>
<organism evidence="4">
    <name type="scientific">Clastoptera arizonana</name>
    <name type="common">Arizona spittle bug</name>
    <dbReference type="NCBI Taxonomy" id="38151"/>
    <lineage>
        <taxon>Eukaryota</taxon>
        <taxon>Metazoa</taxon>
        <taxon>Ecdysozoa</taxon>
        <taxon>Arthropoda</taxon>
        <taxon>Hexapoda</taxon>
        <taxon>Insecta</taxon>
        <taxon>Pterygota</taxon>
        <taxon>Neoptera</taxon>
        <taxon>Paraneoptera</taxon>
        <taxon>Hemiptera</taxon>
        <taxon>Auchenorrhyncha</taxon>
        <taxon>Cercopoidea</taxon>
        <taxon>Clastopteridae</taxon>
        <taxon>Clastoptera</taxon>
    </lineage>
</organism>
<keyword evidence="3" id="KW-1133">Transmembrane helix</keyword>
<feature type="transmembrane region" description="Helical" evidence="3">
    <location>
        <begin position="90"/>
        <end position="108"/>
    </location>
</feature>
<proteinExistence type="predicted"/>
<name>A0A1B6D8L0_9HEMI</name>
<evidence type="ECO:0000256" key="3">
    <source>
        <dbReference type="SAM" id="Phobius"/>
    </source>
</evidence>
<dbReference type="SUPFAM" id="SSF57424">
    <property type="entry name" value="LDL receptor-like module"/>
    <property type="match status" value="1"/>
</dbReference>
<protein>
    <submittedName>
        <fullName evidence="4">Uncharacterized protein</fullName>
    </submittedName>
</protein>
<dbReference type="PANTHER" id="PTHR47537">
    <property type="entry name" value="CUBILIN"/>
    <property type="match status" value="1"/>
</dbReference>
<keyword evidence="3" id="KW-0472">Membrane</keyword>
<comment type="caution">
    <text evidence="2">Lacks conserved residue(s) required for the propagation of feature annotation.</text>
</comment>
<evidence type="ECO:0000256" key="1">
    <source>
        <dbReference type="ARBA" id="ARBA00023157"/>
    </source>
</evidence>
<dbReference type="PROSITE" id="PS50068">
    <property type="entry name" value="LDLRA_2"/>
    <property type="match status" value="1"/>
</dbReference>
<dbReference type="AlphaFoldDB" id="A0A1B6D8L0"/>
<dbReference type="EMBL" id="GEDC01015265">
    <property type="protein sequence ID" value="JAS22033.1"/>
    <property type="molecule type" value="Transcribed_RNA"/>
</dbReference>
<keyword evidence="3" id="KW-0812">Transmembrane</keyword>
<dbReference type="Gene3D" id="2.40.128.620">
    <property type="match status" value="1"/>
</dbReference>
<sequence>GAAALNWLEISRSKSSLLQQLQLDYVDSQYHMGNETSVPDWECPYRCPELNACISSSLWCDGRSNCPSGYDEAEGHCGVGRHLLSVLPTYAAFGGVAAGIAAVISFMIA</sequence>
<feature type="non-terminal residue" evidence="4">
    <location>
        <position position="109"/>
    </location>
</feature>
<keyword evidence="1" id="KW-1015">Disulfide bond</keyword>
<accession>A0A1B6D8L0</accession>
<dbReference type="InterPro" id="IPR053207">
    <property type="entry name" value="Non-NMDA_GluR_Accessory"/>
</dbReference>
<evidence type="ECO:0000256" key="2">
    <source>
        <dbReference type="PROSITE-ProRule" id="PRU00124"/>
    </source>
</evidence>